<dbReference type="OrthoDB" id="9972657at2759"/>
<evidence type="ECO:0000313" key="3">
    <source>
        <dbReference type="Proteomes" id="UP000270296"/>
    </source>
</evidence>
<organism evidence="4">
    <name type="scientific">Soboliphyme baturini</name>
    <dbReference type="NCBI Taxonomy" id="241478"/>
    <lineage>
        <taxon>Eukaryota</taxon>
        <taxon>Metazoa</taxon>
        <taxon>Ecdysozoa</taxon>
        <taxon>Nematoda</taxon>
        <taxon>Enoplea</taxon>
        <taxon>Dorylaimia</taxon>
        <taxon>Dioctophymatida</taxon>
        <taxon>Dioctophymatoidea</taxon>
        <taxon>Soboliphymatidae</taxon>
        <taxon>Soboliphyme</taxon>
    </lineage>
</organism>
<dbReference type="EMBL" id="UZAM01011139">
    <property type="protein sequence ID" value="VDP14975.1"/>
    <property type="molecule type" value="Genomic_DNA"/>
</dbReference>
<gene>
    <name evidence="2" type="ORF">SBAD_LOCUS7988</name>
</gene>
<reference evidence="4" key="1">
    <citation type="submission" date="2016-06" db="UniProtKB">
        <authorList>
            <consortium name="WormBaseParasite"/>
        </authorList>
    </citation>
    <scope>IDENTIFICATION</scope>
</reference>
<dbReference type="AlphaFoldDB" id="A0A183IWJ0"/>
<dbReference type="InterPro" id="IPR051495">
    <property type="entry name" value="Epithelial_Barrier/Signaling"/>
</dbReference>
<dbReference type="Pfam" id="PF06119">
    <property type="entry name" value="NIDO"/>
    <property type="match status" value="1"/>
</dbReference>
<dbReference type="InterPro" id="IPR003886">
    <property type="entry name" value="NIDO_dom"/>
</dbReference>
<evidence type="ECO:0000259" key="1">
    <source>
        <dbReference type="Pfam" id="PF06119"/>
    </source>
</evidence>
<feature type="domain" description="NIDO" evidence="1">
    <location>
        <begin position="287"/>
        <end position="349"/>
    </location>
</feature>
<evidence type="ECO:0000313" key="2">
    <source>
        <dbReference type="EMBL" id="VDP14975.1"/>
    </source>
</evidence>
<evidence type="ECO:0000313" key="4">
    <source>
        <dbReference type="WBParaSite" id="SBAD_0000828301-mRNA-1"/>
    </source>
</evidence>
<keyword evidence="3" id="KW-1185">Reference proteome</keyword>
<proteinExistence type="predicted"/>
<name>A0A183IWJ0_9BILA</name>
<dbReference type="WBParaSite" id="SBAD_0000828301-mRNA-1">
    <property type="protein sequence ID" value="SBAD_0000828301-mRNA-1"/>
    <property type="gene ID" value="SBAD_0000828301"/>
</dbReference>
<dbReference type="PANTHER" id="PTHR13802:SF60">
    <property type="entry name" value="PROTEIN CBG06057"/>
    <property type="match status" value="1"/>
</dbReference>
<sequence>MVTICGQEVIGASVVIEILGPSKLAVVTVTKADKTVANKSDDSNLRGGGDCDVVLNHDVVAHSLATREWLNCLPAVPKRVCWTAQQESASSSAPPAMAFMAFRPAFVFATLVVFLSVVQHLVAQDSMPNFGGDGGGSFADNSFPGLFPPVGGGSQRIEQQQNRYLLRRKNLYPYGPGTKDVLLQDRESQTGRMVDMLTYFPFYGGRYNYSIIAIHGYVAFGNVMDNGIDLLIGENVLNWPQFPDPPIISVYGCLQKPIINAARDRKGVHYRLVFRREVFSQLPLVQKTQFSKRTTLNYLDDQGDEFLDMVWRDLKDGMVGAGSFRPDAALVVTWENVTFYQASEEDEMNGKVHSLPLRKYS</sequence>
<dbReference type="Proteomes" id="UP000270296">
    <property type="component" value="Unassembled WGS sequence"/>
</dbReference>
<dbReference type="PANTHER" id="PTHR13802">
    <property type="entry name" value="MUCIN 4-RELATED"/>
    <property type="match status" value="1"/>
</dbReference>
<protein>
    <submittedName>
        <fullName evidence="4">NIDO domain-containing protein</fullName>
    </submittedName>
</protein>
<reference evidence="2 3" key="2">
    <citation type="submission" date="2018-11" db="EMBL/GenBank/DDBJ databases">
        <authorList>
            <consortium name="Pathogen Informatics"/>
        </authorList>
    </citation>
    <scope>NUCLEOTIDE SEQUENCE [LARGE SCALE GENOMIC DNA]</scope>
</reference>
<accession>A0A183IWJ0</accession>
<dbReference type="GO" id="GO:0007160">
    <property type="term" value="P:cell-matrix adhesion"/>
    <property type="evidence" value="ECO:0007669"/>
    <property type="project" value="InterPro"/>
</dbReference>